<dbReference type="SMART" id="SM00490">
    <property type="entry name" value="HELICc"/>
    <property type="match status" value="1"/>
</dbReference>
<dbReference type="PROSITE" id="PS51192">
    <property type="entry name" value="HELICASE_ATP_BIND_1"/>
    <property type="match status" value="1"/>
</dbReference>
<dbReference type="PROSITE" id="PS51194">
    <property type="entry name" value="HELICASE_CTER"/>
    <property type="match status" value="1"/>
</dbReference>
<dbReference type="CDD" id="cd00268">
    <property type="entry name" value="DEADc"/>
    <property type="match status" value="1"/>
</dbReference>
<accession>A0A640VTM5</accession>
<evidence type="ECO:0000313" key="11">
    <source>
        <dbReference type="Proteomes" id="UP000436522"/>
    </source>
</evidence>
<dbReference type="GO" id="GO:0016787">
    <property type="term" value="F:hydrolase activity"/>
    <property type="evidence" value="ECO:0007669"/>
    <property type="project" value="UniProtKB-KW"/>
</dbReference>
<feature type="domain" description="Helicase C-terminal" evidence="9">
    <location>
        <begin position="254"/>
        <end position="403"/>
    </location>
</feature>
<evidence type="ECO:0000256" key="6">
    <source>
        <dbReference type="RuleBase" id="RU000492"/>
    </source>
</evidence>
<dbReference type="InterPro" id="IPR012677">
    <property type="entry name" value="Nucleotide-bd_a/b_plait_sf"/>
</dbReference>
<dbReference type="Pfam" id="PF00270">
    <property type="entry name" value="DEAD"/>
    <property type="match status" value="1"/>
</dbReference>
<dbReference type="CDD" id="cd12252">
    <property type="entry name" value="RRM_DbpA"/>
    <property type="match status" value="1"/>
</dbReference>
<dbReference type="InterPro" id="IPR050079">
    <property type="entry name" value="DEAD_box_RNA_helicase"/>
</dbReference>
<feature type="region of interest" description="Disordered" evidence="7">
    <location>
        <begin position="555"/>
        <end position="705"/>
    </location>
</feature>
<evidence type="ECO:0000256" key="2">
    <source>
        <dbReference type="ARBA" id="ARBA00022801"/>
    </source>
</evidence>
<keyword evidence="1 6" id="KW-0547">Nucleotide-binding</keyword>
<dbReference type="InterPro" id="IPR005580">
    <property type="entry name" value="DbpA/CsdA_RNA-bd_dom"/>
</dbReference>
<evidence type="ECO:0000259" key="8">
    <source>
        <dbReference type="PROSITE" id="PS51192"/>
    </source>
</evidence>
<comment type="caution">
    <text evidence="10">The sequence shown here is derived from an EMBL/GenBank/DDBJ whole genome shotgun (WGS) entry which is preliminary data.</text>
</comment>
<feature type="domain" description="Helicase ATP-binding" evidence="8">
    <location>
        <begin position="54"/>
        <end position="230"/>
    </location>
</feature>
<dbReference type="Pfam" id="PF00271">
    <property type="entry name" value="Helicase_C"/>
    <property type="match status" value="1"/>
</dbReference>
<dbReference type="InterPro" id="IPR001650">
    <property type="entry name" value="Helicase_C-like"/>
</dbReference>
<feature type="compositionally biased region" description="Basic residues" evidence="7">
    <location>
        <begin position="667"/>
        <end position="687"/>
    </location>
</feature>
<gene>
    <name evidence="10" type="ORF">So717_33160</name>
</gene>
<dbReference type="GO" id="GO:0005829">
    <property type="term" value="C:cytosol"/>
    <property type="evidence" value="ECO:0007669"/>
    <property type="project" value="TreeGrafter"/>
</dbReference>
<dbReference type="InterPro" id="IPR014001">
    <property type="entry name" value="Helicase_ATP-bd"/>
</dbReference>
<evidence type="ECO:0000313" key="10">
    <source>
        <dbReference type="EMBL" id="GFE51563.1"/>
    </source>
</evidence>
<dbReference type="InterPro" id="IPR027417">
    <property type="entry name" value="P-loop_NTPase"/>
</dbReference>
<dbReference type="InterPro" id="IPR011545">
    <property type="entry name" value="DEAD/DEAH_box_helicase_dom"/>
</dbReference>
<dbReference type="PANTHER" id="PTHR47959">
    <property type="entry name" value="ATP-DEPENDENT RNA HELICASE RHLE-RELATED"/>
    <property type="match status" value="1"/>
</dbReference>
<dbReference type="Proteomes" id="UP000436522">
    <property type="component" value="Unassembled WGS sequence"/>
</dbReference>
<dbReference type="CDD" id="cd18787">
    <property type="entry name" value="SF2_C_DEAD"/>
    <property type="match status" value="1"/>
</dbReference>
<organism evidence="10 11">
    <name type="scientific">Roseobacter cerasinus</name>
    <dbReference type="NCBI Taxonomy" id="2602289"/>
    <lineage>
        <taxon>Bacteria</taxon>
        <taxon>Pseudomonadati</taxon>
        <taxon>Pseudomonadota</taxon>
        <taxon>Alphaproteobacteria</taxon>
        <taxon>Rhodobacterales</taxon>
        <taxon>Roseobacteraceae</taxon>
        <taxon>Roseobacter</taxon>
    </lineage>
</organism>
<dbReference type="AlphaFoldDB" id="A0A640VTM5"/>
<dbReference type="InterPro" id="IPR044742">
    <property type="entry name" value="DEAD/DEAH_RhlB"/>
</dbReference>
<dbReference type="Pfam" id="PF03880">
    <property type="entry name" value="DbpA"/>
    <property type="match status" value="1"/>
</dbReference>
<dbReference type="GO" id="GO:0005524">
    <property type="term" value="F:ATP binding"/>
    <property type="evidence" value="ECO:0007669"/>
    <property type="project" value="UniProtKB-KW"/>
</dbReference>
<name>A0A640VTM5_9RHOB</name>
<keyword evidence="11" id="KW-1185">Reference proteome</keyword>
<dbReference type="SMART" id="SM00487">
    <property type="entry name" value="DEXDc"/>
    <property type="match status" value="1"/>
</dbReference>
<evidence type="ECO:0000256" key="4">
    <source>
        <dbReference type="ARBA" id="ARBA00022840"/>
    </source>
</evidence>
<proteinExistence type="inferred from homology"/>
<dbReference type="GO" id="GO:0003676">
    <property type="term" value="F:nucleic acid binding"/>
    <property type="evidence" value="ECO:0007669"/>
    <property type="project" value="InterPro"/>
</dbReference>
<reference evidence="10 11" key="1">
    <citation type="submission" date="2019-12" db="EMBL/GenBank/DDBJ databases">
        <title>Roseobacter cerasinus sp. nov., isolated from seawater around aquaculture.</title>
        <authorList>
            <person name="Muramatsu S."/>
            <person name="Takabe Y."/>
            <person name="Mori K."/>
            <person name="Takaichi S."/>
            <person name="Hanada S."/>
        </authorList>
    </citation>
    <scope>NUCLEOTIDE SEQUENCE [LARGE SCALE GENOMIC DNA]</scope>
    <source>
        <strain evidence="10 11">AI77</strain>
    </source>
</reference>
<dbReference type="EMBL" id="BLIV01000006">
    <property type="protein sequence ID" value="GFE51563.1"/>
    <property type="molecule type" value="Genomic_DNA"/>
</dbReference>
<dbReference type="GO" id="GO:0003724">
    <property type="term" value="F:RNA helicase activity"/>
    <property type="evidence" value="ECO:0007669"/>
    <property type="project" value="TreeGrafter"/>
</dbReference>
<dbReference type="PANTHER" id="PTHR47959:SF1">
    <property type="entry name" value="ATP-DEPENDENT RNA HELICASE DBPA"/>
    <property type="match status" value="1"/>
</dbReference>
<dbReference type="Gene3D" id="3.40.50.300">
    <property type="entry name" value="P-loop containing nucleotide triphosphate hydrolases"/>
    <property type="match status" value="2"/>
</dbReference>
<keyword evidence="3 6" id="KW-0347">Helicase</keyword>
<dbReference type="Gene3D" id="3.30.70.330">
    <property type="match status" value="1"/>
</dbReference>
<keyword evidence="4 6" id="KW-0067">ATP-binding</keyword>
<evidence type="ECO:0000256" key="7">
    <source>
        <dbReference type="SAM" id="MobiDB-lite"/>
    </source>
</evidence>
<dbReference type="InterPro" id="IPR000629">
    <property type="entry name" value="RNA-helicase_DEAD-box_CS"/>
</dbReference>
<dbReference type="SUPFAM" id="SSF52540">
    <property type="entry name" value="P-loop containing nucleoside triphosphate hydrolases"/>
    <property type="match status" value="1"/>
</dbReference>
<protein>
    <submittedName>
        <fullName evidence="10">DEAD/DEAH box helicase</fullName>
    </submittedName>
</protein>
<keyword evidence="2 6" id="KW-0378">Hydrolase</keyword>
<comment type="similarity">
    <text evidence="5 6">Belongs to the DEAD box helicase family.</text>
</comment>
<evidence type="ECO:0000259" key="9">
    <source>
        <dbReference type="PROSITE" id="PS51194"/>
    </source>
</evidence>
<evidence type="ECO:0000256" key="1">
    <source>
        <dbReference type="ARBA" id="ARBA00022741"/>
    </source>
</evidence>
<feature type="compositionally biased region" description="Polar residues" evidence="7">
    <location>
        <begin position="599"/>
        <end position="609"/>
    </location>
</feature>
<feature type="compositionally biased region" description="Basic and acidic residues" evidence="7">
    <location>
        <begin position="569"/>
        <end position="590"/>
    </location>
</feature>
<dbReference type="PROSITE" id="PS00039">
    <property type="entry name" value="DEAD_ATP_HELICASE"/>
    <property type="match status" value="1"/>
</dbReference>
<sequence length="705" mass="77271">MPRGLYTWVKSFYVPNLSWDLMIMQDFSGLPSTLSAALTKRGYSRLTPVQQAVSEDALAGLDLLVSAQTGSGKTVGFGLAMRDDLLDAHGRFDRPATPLALVITPTRELALQVRREFDWLFAEAGIVTASAVGGMDARTERRALERGAHVVVATPGRLRDHTARGVIDLTDLRTVVLDEADEMLDMGFAEDLEYILDQTPDDRRTLLFSATVPHGITKLAQTYQKENAQRLKIGSADAQHSDIAYHALEVAPSDIEKAIINLLRYHEAQTAIVFANTRSMVARLTAKFSNRGFSVVSLSGELSQTERTNALQALRDGRARVCIATDVAARGIDLPGLELVIHADLPSNAESLLHRSGRTGRAGRKGTSVLIVPRRQRAKAQRLLRSAKLEAEWGAPPSPEEVLARDEERIISDPAWTDPPVAEELTFAERLLRVHSAEQIAAAYLRLYRERHSAPEILSAGPARGDRKERKIKEHADFGPSIWFSLSLGRKQRAEPRWLLPMLCRNTGLSKDAIGAIRVQFQETFIEIASAAVPAMLQELGSEMTMEQGARLTQLPGVPDFDASPKGPPAERQHTGVATQDRKPRPDKPLRTARKPVAGNQSERPSGQEQKGKDKSAKQTSGPKAKAGKPTQGKAKLSHPKRDGNKTNPAKPKTREKDASDSSKALGSRKARHKTRHKASKAQRKNAGKPLGGDARPVRRSSTKD</sequence>
<evidence type="ECO:0000256" key="5">
    <source>
        <dbReference type="ARBA" id="ARBA00038437"/>
    </source>
</evidence>
<evidence type="ECO:0000256" key="3">
    <source>
        <dbReference type="ARBA" id="ARBA00022806"/>
    </source>
</evidence>